<dbReference type="KEGG" id="vnx:VNE69_06066"/>
<evidence type="ECO:0000313" key="2">
    <source>
        <dbReference type="Proteomes" id="UP001334084"/>
    </source>
</evidence>
<protein>
    <submittedName>
        <fullName evidence="1">Uncharacterized protein</fullName>
    </submittedName>
</protein>
<evidence type="ECO:0000313" key="1">
    <source>
        <dbReference type="EMBL" id="WUR03745.1"/>
    </source>
</evidence>
<dbReference type="RefSeq" id="XP_065329890.1">
    <property type="nucleotide sequence ID" value="XM_065473818.1"/>
</dbReference>
<name>A0AAX4JCQ9_9MICR</name>
<dbReference type="EMBL" id="CP142731">
    <property type="protein sequence ID" value="WUR03745.1"/>
    <property type="molecule type" value="Genomic_DNA"/>
</dbReference>
<reference evidence="1" key="1">
    <citation type="journal article" date="2024" name="BMC Genomics">
        <title>Functional annotation of a divergent genome using sequence and structure-based similarity.</title>
        <authorList>
            <person name="Svedberg D."/>
            <person name="Winiger R.R."/>
            <person name="Berg A."/>
            <person name="Sharma H."/>
            <person name="Tellgren-Roth C."/>
            <person name="Debrunner-Vossbrinck B.A."/>
            <person name="Vossbrinck C.R."/>
            <person name="Barandun J."/>
        </authorList>
    </citation>
    <scope>NUCLEOTIDE SEQUENCE</scope>
    <source>
        <strain evidence="1">Illinois isolate</strain>
    </source>
</reference>
<sequence length="308" mass="36988">MIIDFIILMFFIKKEFNDQQSTLCKYLLDPISKEYSELVISELGRVLRNDICLIVNSNTTSIFRYKIKRQGLQRILSYNRKLVIEPFVKSNLSNFFVDKESLVYFSDLEKAGQKVLHYNYSLVPDKFHDLLIKAYRKLTEREIQNSKFYEFNIKTEKYKNFKEYRIEHCDIGIIHNTVYKKECNESYNILTKHFRTFISDINLIDKPFFEITDKYLKSLTNFLIDKNLLNENIPIYNLLPFKFTKNLSDTFHDEHLISGGICFDRLTEEQKKHFNISEFCKYGDRYIFTYKCSVKKSIFKNNIYKELI</sequence>
<dbReference type="Proteomes" id="UP001334084">
    <property type="component" value="Chromosome 6"/>
</dbReference>
<accession>A0AAX4JCQ9</accession>
<dbReference type="GeneID" id="90541563"/>
<keyword evidence="2" id="KW-1185">Reference proteome</keyword>
<gene>
    <name evidence="1" type="ORF">VNE69_06066</name>
</gene>
<organism evidence="1 2">
    <name type="scientific">Vairimorpha necatrix</name>
    <dbReference type="NCBI Taxonomy" id="6039"/>
    <lineage>
        <taxon>Eukaryota</taxon>
        <taxon>Fungi</taxon>
        <taxon>Fungi incertae sedis</taxon>
        <taxon>Microsporidia</taxon>
        <taxon>Nosematidae</taxon>
        <taxon>Vairimorpha</taxon>
    </lineage>
</organism>
<dbReference type="AlphaFoldDB" id="A0AAX4JCQ9"/>
<proteinExistence type="predicted"/>